<reference evidence="11" key="1">
    <citation type="journal article" date="2014" name="PLoS ONE">
        <title>Transcriptome-Based Identification of ABC Transporters in the Western Tarnished Plant Bug Lygus hesperus.</title>
        <authorList>
            <person name="Hull J.J."/>
            <person name="Chaney K."/>
            <person name="Geib S.M."/>
            <person name="Fabrick J.A."/>
            <person name="Brent C.S."/>
            <person name="Walsh D."/>
            <person name="Lavine L.C."/>
        </authorList>
    </citation>
    <scope>NUCLEOTIDE SEQUENCE</scope>
</reference>
<evidence type="ECO:0000256" key="7">
    <source>
        <dbReference type="RuleBase" id="RU366025"/>
    </source>
</evidence>
<evidence type="ECO:0000256" key="1">
    <source>
        <dbReference type="ARBA" id="ARBA00000707"/>
    </source>
</evidence>
<evidence type="ECO:0000256" key="8">
    <source>
        <dbReference type="SAM" id="MobiDB-lite"/>
    </source>
</evidence>
<dbReference type="Pfam" id="PF14533">
    <property type="entry name" value="USP7_C2"/>
    <property type="match status" value="1"/>
</dbReference>
<reference evidence="12" key="3">
    <citation type="journal article" date="2016" name="Gigascience">
        <title>De novo construction of an expanded transcriptome assembly for the western tarnished plant bug, Lygus hesperus.</title>
        <authorList>
            <person name="Tassone E.E."/>
            <person name="Geib S.M."/>
            <person name="Hall B."/>
            <person name="Fabrick J.A."/>
            <person name="Brent C.S."/>
            <person name="Hull J.J."/>
        </authorList>
    </citation>
    <scope>NUCLEOTIDE SEQUENCE</scope>
</reference>
<dbReference type="InterPro" id="IPR035927">
    <property type="entry name" value="DUSP-like_sf"/>
</dbReference>
<keyword evidence="3 7" id="KW-0645">Protease</keyword>
<comment type="catalytic activity">
    <reaction evidence="1 7">
        <text>Thiol-dependent hydrolysis of ester, thioester, amide, peptide and isopeptide bonds formed by the C-terminal Gly of ubiquitin (a 76-residue protein attached to proteins as an intracellular targeting signal).</text>
        <dbReference type="EC" id="3.4.19.12"/>
    </reaction>
</comment>
<evidence type="ECO:0000256" key="2">
    <source>
        <dbReference type="ARBA" id="ARBA00009085"/>
    </source>
</evidence>
<evidence type="ECO:0000259" key="9">
    <source>
        <dbReference type="PROSITE" id="PS50235"/>
    </source>
</evidence>
<organism evidence="11">
    <name type="scientific">Lygus hesperus</name>
    <name type="common">Western plant bug</name>
    <dbReference type="NCBI Taxonomy" id="30085"/>
    <lineage>
        <taxon>Eukaryota</taxon>
        <taxon>Metazoa</taxon>
        <taxon>Ecdysozoa</taxon>
        <taxon>Arthropoda</taxon>
        <taxon>Hexapoda</taxon>
        <taxon>Insecta</taxon>
        <taxon>Pterygota</taxon>
        <taxon>Neoptera</taxon>
        <taxon>Paraneoptera</taxon>
        <taxon>Hemiptera</taxon>
        <taxon>Heteroptera</taxon>
        <taxon>Panheteroptera</taxon>
        <taxon>Cimicomorpha</taxon>
        <taxon>Miridae</taxon>
        <taxon>Mirini</taxon>
        <taxon>Lygus</taxon>
    </lineage>
</organism>
<dbReference type="PROSITE" id="PS00972">
    <property type="entry name" value="USP_1"/>
    <property type="match status" value="1"/>
</dbReference>
<evidence type="ECO:0000256" key="4">
    <source>
        <dbReference type="ARBA" id="ARBA00022786"/>
    </source>
</evidence>
<dbReference type="AlphaFoldDB" id="A0A0A9Y9T9"/>
<dbReference type="CDD" id="cd02674">
    <property type="entry name" value="Peptidase_C19R"/>
    <property type="match status" value="1"/>
</dbReference>
<accession>A0A0A9Y9T9</accession>
<dbReference type="InterPro" id="IPR018200">
    <property type="entry name" value="USP_CS"/>
</dbReference>
<keyword evidence="6 7" id="KW-0788">Thiol protease</keyword>
<dbReference type="InterPro" id="IPR006615">
    <property type="entry name" value="Pept_C19_DUSP"/>
</dbReference>
<dbReference type="EMBL" id="GDHC01012648">
    <property type="protein sequence ID" value="JAQ05981.1"/>
    <property type="molecule type" value="Transcribed_RNA"/>
</dbReference>
<dbReference type="SMART" id="SM00695">
    <property type="entry name" value="DUSP"/>
    <property type="match status" value="1"/>
</dbReference>
<keyword evidence="5 7" id="KW-0378">Hydrolase</keyword>
<comment type="similarity">
    <text evidence="2 7">Belongs to the peptidase C19 family.</text>
</comment>
<dbReference type="InterPro" id="IPR001394">
    <property type="entry name" value="Peptidase_C19_UCH"/>
</dbReference>
<dbReference type="Pfam" id="PF00443">
    <property type="entry name" value="UCH"/>
    <property type="match status" value="1"/>
</dbReference>
<dbReference type="InterPro" id="IPR029346">
    <property type="entry name" value="USP_C"/>
</dbReference>
<gene>
    <name evidence="11" type="primary">Usp4</name>
    <name evidence="11" type="ORF">CM83_28438</name>
    <name evidence="12" type="ORF">g.33029</name>
</gene>
<evidence type="ECO:0000313" key="12">
    <source>
        <dbReference type="EMBL" id="JAQ05981.1"/>
    </source>
</evidence>
<protein>
    <recommendedName>
        <fullName evidence="7">Ubiquitin carboxyl-terminal hydrolase</fullName>
        <ecNumber evidence="7">3.4.19.12</ecNumber>
    </recommendedName>
</protein>
<dbReference type="InterPro" id="IPR050185">
    <property type="entry name" value="Ub_carboxyl-term_hydrolase"/>
</dbReference>
<dbReference type="PROSITE" id="PS50235">
    <property type="entry name" value="USP_3"/>
    <property type="match status" value="1"/>
</dbReference>
<name>A0A0A9Y9T9_LYGHE</name>
<dbReference type="Gene3D" id="3.10.20.90">
    <property type="entry name" value="Phosphatidylinositol 3-kinase Catalytic Subunit, Chain A, domain 1"/>
    <property type="match status" value="1"/>
</dbReference>
<dbReference type="Pfam" id="PF06337">
    <property type="entry name" value="DUSP"/>
    <property type="match status" value="1"/>
</dbReference>
<keyword evidence="4 7" id="KW-0833">Ubl conjugation pathway</keyword>
<dbReference type="InterPro" id="IPR028889">
    <property type="entry name" value="USP"/>
</dbReference>
<dbReference type="Gene3D" id="3.90.70.10">
    <property type="entry name" value="Cysteine proteinases"/>
    <property type="match status" value="2"/>
</dbReference>
<dbReference type="GO" id="GO:0006508">
    <property type="term" value="P:proteolysis"/>
    <property type="evidence" value="ECO:0007669"/>
    <property type="project" value="UniProtKB-KW"/>
</dbReference>
<dbReference type="EMBL" id="GBHO01015223">
    <property type="protein sequence ID" value="JAG28381.1"/>
    <property type="molecule type" value="Transcribed_RNA"/>
</dbReference>
<evidence type="ECO:0000259" key="10">
    <source>
        <dbReference type="PROSITE" id="PS51283"/>
    </source>
</evidence>
<dbReference type="PROSITE" id="PS00973">
    <property type="entry name" value="USP_2"/>
    <property type="match status" value="1"/>
</dbReference>
<evidence type="ECO:0000256" key="6">
    <source>
        <dbReference type="ARBA" id="ARBA00022807"/>
    </source>
</evidence>
<dbReference type="GO" id="GO:0004843">
    <property type="term" value="F:cysteine-type deubiquitinase activity"/>
    <property type="evidence" value="ECO:0007669"/>
    <property type="project" value="UniProtKB-UniRule"/>
</dbReference>
<dbReference type="SUPFAM" id="SSF143791">
    <property type="entry name" value="DUSP-like"/>
    <property type="match status" value="1"/>
</dbReference>
<dbReference type="EC" id="3.4.19.12" evidence="7"/>
<feature type="domain" description="DUSP" evidence="10">
    <location>
        <begin position="8"/>
        <end position="114"/>
    </location>
</feature>
<reference evidence="11" key="2">
    <citation type="submission" date="2014-07" db="EMBL/GenBank/DDBJ databases">
        <authorList>
            <person name="Hull J."/>
        </authorList>
    </citation>
    <scope>NUCLEOTIDE SEQUENCE</scope>
</reference>
<proteinExistence type="inferred from homology"/>
<dbReference type="SUPFAM" id="SSF54001">
    <property type="entry name" value="Cysteine proteinases"/>
    <property type="match status" value="1"/>
</dbReference>
<sequence length="844" mass="97316">MGEEDQAPSQDEQKELVKILQNKPLILGETWYLVDATWMKSLKLYLGISERPCRNTHFHPGPIDNRNLLNSDNTLKNNLSDGTDYELVPQELWDKLVEWYGMEGNQTPIARRVTQLANNYLIVEVYLVRLRCSTDFSMDPEVIISFSRTTTMKSIDEELRIKFGIAENAETRLWLNPPGVSPELVEMDKSLSEVVVGQEGNCCVIESKKPNSKWSDRDDDFSQKNLSTNDNDLSSYSNAKVSRMTTPYQPGICGLSNLGNTCFMNSVLQCMSNCPPVTEYFLARRHLEELNKVNPLGMRGEIAVAFGNLIGTMWSGNHPHYSPIQFKIQLGKFNPVFSGCQQHDSQELLTFLLDGLHEDLNRIKQKPYTTINDDSDREDKILAQEAWDRHRKRNDSIIVDTFHGLLKSRVVCPDCKKLSVTFDPFCNLSLPLPQKKDRLITITFIPFEGSEQIFKCRISIPRQGTIKDLCFEVAQRTSTEPNSLMVSEISHSHFHQFYSGEDTLDNIHDRDLIYVYEVPALTNAIENKPLLIPVCLWEVNENSERFDNHQLFGIPFFINSPRLPMSENDLRNLLLDKMQRHFNIPALNGCNMMDTDNGSADFVNKTMKDNWFRIYTKNTAARTPPTLIEFKKKRVDLTELFDVDDDEDETYVGRNILLLGFTKELKRDVYIEKSVEYLTDKSYNYRASREMEKITMNDCLNLFTTCEKLGADDAWYCPTCKKHQRATKKFDLWDLPKILIVHLKRFSYTRLLRDKIDAMVDCPLKNLDMSQYLIKRDRPQSVYNLIGVCNHYGGMGGGHYTASCKNKDTGEWYYFDDSNVESISEDRVLTKAAYVLFYMATDPQ</sequence>
<dbReference type="PROSITE" id="PS51283">
    <property type="entry name" value="DUSP"/>
    <property type="match status" value="1"/>
</dbReference>
<evidence type="ECO:0000256" key="3">
    <source>
        <dbReference type="ARBA" id="ARBA00022670"/>
    </source>
</evidence>
<dbReference type="PANTHER" id="PTHR21646:SF24">
    <property type="entry name" value="UBIQUITIN CARBOXYL-TERMINAL HYDROLASE"/>
    <property type="match status" value="1"/>
</dbReference>
<dbReference type="Gene3D" id="3.30.2230.10">
    <property type="entry name" value="DUSP-like"/>
    <property type="match status" value="1"/>
</dbReference>
<feature type="compositionally biased region" description="Basic and acidic residues" evidence="8">
    <location>
        <begin position="210"/>
        <end position="222"/>
    </location>
</feature>
<evidence type="ECO:0000313" key="11">
    <source>
        <dbReference type="EMBL" id="JAG28381.1"/>
    </source>
</evidence>
<evidence type="ECO:0000256" key="5">
    <source>
        <dbReference type="ARBA" id="ARBA00022801"/>
    </source>
</evidence>
<dbReference type="PANTHER" id="PTHR21646">
    <property type="entry name" value="UBIQUITIN CARBOXYL-TERMINAL HYDROLASE"/>
    <property type="match status" value="1"/>
</dbReference>
<feature type="domain" description="USP" evidence="9">
    <location>
        <begin position="253"/>
        <end position="841"/>
    </location>
</feature>
<feature type="region of interest" description="Disordered" evidence="8">
    <location>
        <begin position="210"/>
        <end position="229"/>
    </location>
</feature>
<dbReference type="GO" id="GO:0016579">
    <property type="term" value="P:protein deubiquitination"/>
    <property type="evidence" value="ECO:0007669"/>
    <property type="project" value="InterPro"/>
</dbReference>
<dbReference type="InterPro" id="IPR038765">
    <property type="entry name" value="Papain-like_cys_pep_sf"/>
</dbReference>